<dbReference type="InterPro" id="IPR009384">
    <property type="entry name" value="SwrD-like"/>
</dbReference>
<dbReference type="EMBL" id="UPPP01000083">
    <property type="protein sequence ID" value="VBB08089.1"/>
    <property type="molecule type" value="Genomic_DNA"/>
</dbReference>
<dbReference type="RefSeq" id="WP_122628998.1">
    <property type="nucleotide sequence ID" value="NZ_UPPP01000083.1"/>
</dbReference>
<keyword evidence="1" id="KW-0969">Cilium</keyword>
<dbReference type="Pfam" id="PF06289">
    <property type="entry name" value="FlbD"/>
    <property type="match status" value="1"/>
</dbReference>
<keyword evidence="1" id="KW-0966">Cell projection</keyword>
<evidence type="ECO:0000313" key="2">
    <source>
        <dbReference type="Proteomes" id="UP000277811"/>
    </source>
</evidence>
<dbReference type="PANTHER" id="PTHR39185:SF1">
    <property type="entry name" value="SWARMING MOTILITY PROTEIN SWRD"/>
    <property type="match status" value="1"/>
</dbReference>
<keyword evidence="2" id="KW-1185">Reference proteome</keyword>
<dbReference type="AlphaFoldDB" id="A0A498RAA7"/>
<name>A0A498RAA7_9FIRM</name>
<keyword evidence="1" id="KW-0282">Flagellum</keyword>
<dbReference type="PANTHER" id="PTHR39185">
    <property type="entry name" value="SWARMING MOTILITY PROTEIN SWRD"/>
    <property type="match status" value="1"/>
</dbReference>
<dbReference type="Proteomes" id="UP000277811">
    <property type="component" value="Unassembled WGS sequence"/>
</dbReference>
<reference evidence="1 2" key="1">
    <citation type="submission" date="2018-06" db="EMBL/GenBank/DDBJ databases">
        <authorList>
            <person name="Strepis N."/>
        </authorList>
    </citation>
    <scope>NUCLEOTIDE SEQUENCE [LARGE SCALE GENOMIC DNA]</scope>
    <source>
        <strain evidence="1">LUCI</strain>
    </source>
</reference>
<protein>
    <submittedName>
        <fullName evidence="1">Flagellar</fullName>
    </submittedName>
</protein>
<organism evidence="1 2">
    <name type="scientific">Lucifera butyrica</name>
    <dbReference type="NCBI Taxonomy" id="1351585"/>
    <lineage>
        <taxon>Bacteria</taxon>
        <taxon>Bacillati</taxon>
        <taxon>Bacillota</taxon>
        <taxon>Negativicutes</taxon>
        <taxon>Veillonellales</taxon>
        <taxon>Veillonellaceae</taxon>
        <taxon>Lucifera</taxon>
    </lineage>
</organism>
<sequence length="65" mass="7563">MIKLTRLKSGDHDFVLNADLIETIEETPDTVISLTSGKKIIVEESMDEVVRRVMDYRRALMRNLR</sequence>
<accession>A0A498RAA7</accession>
<proteinExistence type="predicted"/>
<gene>
    <name evidence="1" type="ORF">LUCI_3354</name>
</gene>
<dbReference type="OrthoDB" id="9799862at2"/>
<evidence type="ECO:0000313" key="1">
    <source>
        <dbReference type="EMBL" id="VBB08089.1"/>
    </source>
</evidence>